<evidence type="ECO:0000313" key="2">
    <source>
        <dbReference type="Proteomes" id="UP000295726"/>
    </source>
</evidence>
<accession>A0A4R3K3R2</accession>
<comment type="caution">
    <text evidence="1">The sequence shown here is derived from an EMBL/GenBank/DDBJ whole genome shotgun (WGS) entry which is preliminary data.</text>
</comment>
<dbReference type="RefSeq" id="WP_165920937.1">
    <property type="nucleotide sequence ID" value="NZ_DAIPCY010000044.1"/>
</dbReference>
<gene>
    <name evidence="1" type="ORF">EDD59_11826</name>
</gene>
<organism evidence="1 2">
    <name type="scientific">Muricomes intestini</name>
    <dbReference type="NCBI Taxonomy" id="1796634"/>
    <lineage>
        <taxon>Bacteria</taxon>
        <taxon>Bacillati</taxon>
        <taxon>Bacillota</taxon>
        <taxon>Clostridia</taxon>
        <taxon>Lachnospirales</taxon>
        <taxon>Lachnospiraceae</taxon>
        <taxon>Muricomes</taxon>
    </lineage>
</organism>
<dbReference type="AlphaFoldDB" id="A0A4R3K3R2"/>
<reference evidence="1 2" key="1">
    <citation type="submission" date="2019-03" db="EMBL/GenBank/DDBJ databases">
        <title>Genomic Encyclopedia of Type Strains, Phase IV (KMG-IV): sequencing the most valuable type-strain genomes for metagenomic binning, comparative biology and taxonomic classification.</title>
        <authorList>
            <person name="Goeker M."/>
        </authorList>
    </citation>
    <scope>NUCLEOTIDE SEQUENCE [LARGE SCALE GENOMIC DNA]</scope>
    <source>
        <strain evidence="1 2">DSM 29489</strain>
    </source>
</reference>
<dbReference type="EMBL" id="SLZZ01000018">
    <property type="protein sequence ID" value="TCS77297.1"/>
    <property type="molecule type" value="Genomic_DNA"/>
</dbReference>
<proteinExistence type="predicted"/>
<evidence type="ECO:0000313" key="1">
    <source>
        <dbReference type="EMBL" id="TCS77297.1"/>
    </source>
</evidence>
<keyword evidence="2" id="KW-1185">Reference proteome</keyword>
<protein>
    <submittedName>
        <fullName evidence="1">Uncharacterized protein</fullName>
    </submittedName>
</protein>
<sequence>MDTGSILKPNALKSQCRSAIDILQKNNNDFNTAKSSITHFSGNDEIKSVSIDNLKQQLQDYLTVIEGMAAANNADIEDYQTLQETLEGGNSEDLDGAALLKRKADCEQGKEEAESAAATCRWMADVWRSTGKDPTQTMAFSLEIAAQGYDTEASGWNSLLTDTQEKIDFYDSVEASTAGLFLSSAAARIALGAALSDIKDAFQENGYSPNLGAVWRKALTEKENYDEFVRKLLAVGVASELIQNMMEIGYTPEDTWSAWKSCETEEDKKFLIHLMDGTEAGYKAAFKVDPSLLSGKMAIVMADYAAHLLVMDDEGNAQGRAVKRLREFNNKLLEAEIYWIEDPEGYVPTRTYRDVYLEKMCLGATALVNGDAVLLASMKPQDTGYQELYRDYEKQMALMNFWTTENLIVKKLNGMFEGEARDCRITNLTFANGEAAFSLKHMSLYYGSIDVTEEINTNFLNSGNALEHHFTQKELKKAREEQEQAFQNFMKTLAKDAGTLALGTFAPEAAILVSIVMMGVEGSAGTVNGLTSLAETKFGKLGVGAANIAIKDSINGYINFLNSTEKLNQAETKVYLDWFGMGSEYKVTTGAGNREGVESMFEVLSDTKGLSFSGVYNPDVLRAMNVWEEQGMNGWVESWEKSSSKVEQMIEDGDYSETIKEDSKTLLHGGKDMFDKMSMERFIDAICAIEAEGDFGLEDVQTQFIKAAVAGGKS</sequence>
<name>A0A4R3K3R2_9FIRM</name>
<dbReference type="Proteomes" id="UP000295726">
    <property type="component" value="Unassembled WGS sequence"/>
</dbReference>